<evidence type="ECO:0000256" key="8">
    <source>
        <dbReference type="ARBA" id="ARBA00023177"/>
    </source>
</evidence>
<keyword evidence="5 10" id="KW-0812">Transmembrane</keyword>
<gene>
    <name evidence="12" type="primary">nrgA_2</name>
    <name evidence="12" type="ORF">FF011L_45910</name>
</gene>
<evidence type="ECO:0000256" key="10">
    <source>
        <dbReference type="RuleBase" id="RU362002"/>
    </source>
</evidence>
<evidence type="ECO:0000256" key="1">
    <source>
        <dbReference type="ARBA" id="ARBA00004651"/>
    </source>
</evidence>
<feature type="transmembrane region" description="Helical" evidence="10">
    <location>
        <begin position="355"/>
        <end position="373"/>
    </location>
</feature>
<accession>A0A517MLQ9</accession>
<reference evidence="12 13" key="1">
    <citation type="submission" date="2019-02" db="EMBL/GenBank/DDBJ databases">
        <title>Deep-cultivation of Planctomycetes and their phenomic and genomic characterization uncovers novel biology.</title>
        <authorList>
            <person name="Wiegand S."/>
            <person name="Jogler M."/>
            <person name="Boedeker C."/>
            <person name="Pinto D."/>
            <person name="Vollmers J."/>
            <person name="Rivas-Marin E."/>
            <person name="Kohn T."/>
            <person name="Peeters S.H."/>
            <person name="Heuer A."/>
            <person name="Rast P."/>
            <person name="Oberbeckmann S."/>
            <person name="Bunk B."/>
            <person name="Jeske O."/>
            <person name="Meyerdierks A."/>
            <person name="Storesund J.E."/>
            <person name="Kallscheuer N."/>
            <person name="Luecker S."/>
            <person name="Lage O.M."/>
            <person name="Pohl T."/>
            <person name="Merkel B.J."/>
            <person name="Hornburger P."/>
            <person name="Mueller R.-W."/>
            <person name="Bruemmer F."/>
            <person name="Labrenz M."/>
            <person name="Spormann A.M."/>
            <person name="Op den Camp H."/>
            <person name="Overmann J."/>
            <person name="Amann R."/>
            <person name="Jetten M.S.M."/>
            <person name="Mascher T."/>
            <person name="Medema M.H."/>
            <person name="Devos D.P."/>
            <person name="Kaster A.-K."/>
            <person name="Ovreas L."/>
            <person name="Rohde M."/>
            <person name="Galperin M.Y."/>
            <person name="Jogler C."/>
        </authorList>
    </citation>
    <scope>NUCLEOTIDE SEQUENCE [LARGE SCALE GENOMIC DNA]</scope>
    <source>
        <strain evidence="12 13">FF011L</strain>
    </source>
</reference>
<feature type="transmembrane region" description="Helical" evidence="10">
    <location>
        <begin position="379"/>
        <end position="399"/>
    </location>
</feature>
<evidence type="ECO:0000256" key="3">
    <source>
        <dbReference type="ARBA" id="ARBA00022448"/>
    </source>
</evidence>
<keyword evidence="3 10" id="KW-0813">Transport</keyword>
<comment type="similarity">
    <text evidence="2 10">Belongs to the ammonia transporter channel (TC 1.A.11.2) family.</text>
</comment>
<feature type="transmembrane region" description="Helical" evidence="10">
    <location>
        <begin position="453"/>
        <end position="475"/>
    </location>
</feature>
<dbReference type="FunFam" id="1.10.3430.10:FF:000007">
    <property type="entry name" value="Ammonium transporter"/>
    <property type="match status" value="1"/>
</dbReference>
<evidence type="ECO:0000313" key="13">
    <source>
        <dbReference type="Proteomes" id="UP000320672"/>
    </source>
</evidence>
<dbReference type="SUPFAM" id="SSF111352">
    <property type="entry name" value="Ammonium transporter"/>
    <property type="match status" value="1"/>
</dbReference>
<name>A0A517MLQ9_9BACT</name>
<feature type="transmembrane region" description="Helical" evidence="10">
    <location>
        <begin position="191"/>
        <end position="210"/>
    </location>
</feature>
<dbReference type="InterPro" id="IPR029020">
    <property type="entry name" value="Ammonium/urea_transptr"/>
</dbReference>
<dbReference type="InterPro" id="IPR024041">
    <property type="entry name" value="NH4_transpt_AmtB-like_dom"/>
</dbReference>
<dbReference type="InterPro" id="IPR001905">
    <property type="entry name" value="Ammonium_transpt"/>
</dbReference>
<comment type="subcellular location">
    <subcellularLocation>
        <location evidence="1 10">Cell membrane</location>
        <topology evidence="1 10">Multi-pass membrane protein</topology>
    </subcellularLocation>
</comment>
<evidence type="ECO:0000256" key="4">
    <source>
        <dbReference type="ARBA" id="ARBA00022475"/>
    </source>
</evidence>
<dbReference type="KEGG" id="rml:FF011L_45910"/>
<keyword evidence="6 10" id="KW-1133">Transmembrane helix</keyword>
<sequence>MYPFKIDRQAACAAVMTLLICLIPLVVVGQEPAGEAAPVSVQVVEVDTLVVEGGEAGMPSANVKAEVAPEDVSGESDSYLSGPLSAPHNGWMLVCCALVLFMTAPGLAMFYGGLVRKKNVLSVLMQCIFLMGMMSIVWALYGYSLAFGGGGPYIGNLDFTLMQGVAREWSTELQQPVTPMYDEALPRLTHMMFQGMFFIITPALICGAFAERMKFGAMALFSLVWGTVVYCPLAHWVWGGGILAFGEEASIAGGALDFAGGTVVHISSGVTALVAAIVIGPRIGHEREPMPPHNLTYTALGASMLWVGWFGFNAGSALRIDGIAASAFAVTHFSAAAGAFTWAMIEWVRSGKPTLLGASSGAVAGLVCITPAAGHVGPMSSLVMGALAGLVCYLSCSALKSKFRYDDSLDAFGIHGMGGALGAILTGVFATRAVWDIASGQPVGMIEGNYNTIVGQIVATGITIAYAAIVSFVLLKVLDATIGLRVPVLSERQGLDISEHGEEGYIFL</sequence>
<feature type="transmembrane region" description="Helical" evidence="10">
    <location>
        <begin position="324"/>
        <end position="343"/>
    </location>
</feature>
<feature type="transmembrane region" description="Helical" evidence="10">
    <location>
        <begin position="295"/>
        <end position="312"/>
    </location>
</feature>
<dbReference type="InterPro" id="IPR018047">
    <property type="entry name" value="Ammonium_transpt_CS"/>
</dbReference>
<evidence type="ECO:0000256" key="5">
    <source>
        <dbReference type="ARBA" id="ARBA00022692"/>
    </source>
</evidence>
<keyword evidence="13" id="KW-1185">Reference proteome</keyword>
<evidence type="ECO:0000313" key="12">
    <source>
        <dbReference type="EMBL" id="QDS95790.1"/>
    </source>
</evidence>
<dbReference type="EMBL" id="CP036262">
    <property type="protein sequence ID" value="QDS95790.1"/>
    <property type="molecule type" value="Genomic_DNA"/>
</dbReference>
<dbReference type="PANTHER" id="PTHR43029">
    <property type="entry name" value="AMMONIUM TRANSPORTER MEP2"/>
    <property type="match status" value="1"/>
</dbReference>
<feature type="domain" description="Ammonium transporter AmtB-like" evidence="11">
    <location>
        <begin position="91"/>
        <end position="505"/>
    </location>
</feature>
<dbReference type="PANTHER" id="PTHR43029:SF10">
    <property type="entry name" value="AMMONIUM TRANSPORTER MEP2"/>
    <property type="match status" value="1"/>
</dbReference>
<feature type="transmembrane region" description="Helical" evidence="10">
    <location>
        <begin position="411"/>
        <end position="433"/>
    </location>
</feature>
<proteinExistence type="inferred from homology"/>
<evidence type="ECO:0000259" key="11">
    <source>
        <dbReference type="Pfam" id="PF00909"/>
    </source>
</evidence>
<dbReference type="GO" id="GO:0005886">
    <property type="term" value="C:plasma membrane"/>
    <property type="evidence" value="ECO:0007669"/>
    <property type="project" value="UniProtKB-SubCell"/>
</dbReference>
<feature type="transmembrane region" description="Helical" evidence="10">
    <location>
        <begin position="258"/>
        <end position="283"/>
    </location>
</feature>
<evidence type="ECO:0000256" key="6">
    <source>
        <dbReference type="ARBA" id="ARBA00022989"/>
    </source>
</evidence>
<protein>
    <recommendedName>
        <fullName evidence="9 10">Ammonium transporter</fullName>
    </recommendedName>
</protein>
<keyword evidence="8 10" id="KW-0924">Ammonia transport</keyword>
<organism evidence="12 13">
    <name type="scientific">Roseimaritima multifibrata</name>
    <dbReference type="NCBI Taxonomy" id="1930274"/>
    <lineage>
        <taxon>Bacteria</taxon>
        <taxon>Pseudomonadati</taxon>
        <taxon>Planctomycetota</taxon>
        <taxon>Planctomycetia</taxon>
        <taxon>Pirellulales</taxon>
        <taxon>Pirellulaceae</taxon>
        <taxon>Roseimaritima</taxon>
    </lineage>
</organism>
<dbReference type="GO" id="GO:0008519">
    <property type="term" value="F:ammonium channel activity"/>
    <property type="evidence" value="ECO:0007669"/>
    <property type="project" value="InterPro"/>
</dbReference>
<keyword evidence="7 10" id="KW-0472">Membrane</keyword>
<feature type="transmembrane region" description="Helical" evidence="10">
    <location>
        <begin position="123"/>
        <end position="143"/>
    </location>
</feature>
<dbReference type="Pfam" id="PF00909">
    <property type="entry name" value="Ammonium_transp"/>
    <property type="match status" value="1"/>
</dbReference>
<dbReference type="PROSITE" id="PS01219">
    <property type="entry name" value="AMMONIUM_TRANSP"/>
    <property type="match status" value="1"/>
</dbReference>
<dbReference type="NCBIfam" id="TIGR00836">
    <property type="entry name" value="amt"/>
    <property type="match status" value="1"/>
</dbReference>
<evidence type="ECO:0000256" key="7">
    <source>
        <dbReference type="ARBA" id="ARBA00023136"/>
    </source>
</evidence>
<feature type="transmembrane region" description="Helical" evidence="10">
    <location>
        <begin position="217"/>
        <end position="238"/>
    </location>
</feature>
<evidence type="ECO:0000256" key="2">
    <source>
        <dbReference type="ARBA" id="ARBA00005887"/>
    </source>
</evidence>
<evidence type="ECO:0000256" key="9">
    <source>
        <dbReference type="ARBA" id="ARBA00050025"/>
    </source>
</evidence>
<keyword evidence="4" id="KW-1003">Cell membrane</keyword>
<dbReference type="AlphaFoldDB" id="A0A517MLQ9"/>
<dbReference type="Proteomes" id="UP000320672">
    <property type="component" value="Chromosome"/>
</dbReference>
<feature type="transmembrane region" description="Helical" evidence="10">
    <location>
        <begin position="90"/>
        <end position="111"/>
    </location>
</feature>
<dbReference type="Gene3D" id="1.10.3430.10">
    <property type="entry name" value="Ammonium transporter AmtB like domains"/>
    <property type="match status" value="1"/>
</dbReference>